<accession>A0A4Y2EQS3</accession>
<protein>
    <submittedName>
        <fullName evidence="1">Uncharacterized protein</fullName>
    </submittedName>
</protein>
<organism evidence="1 2">
    <name type="scientific">Araneus ventricosus</name>
    <name type="common">Orbweaver spider</name>
    <name type="synonym">Epeira ventricosa</name>
    <dbReference type="NCBI Taxonomy" id="182803"/>
    <lineage>
        <taxon>Eukaryota</taxon>
        <taxon>Metazoa</taxon>
        <taxon>Ecdysozoa</taxon>
        <taxon>Arthropoda</taxon>
        <taxon>Chelicerata</taxon>
        <taxon>Arachnida</taxon>
        <taxon>Araneae</taxon>
        <taxon>Araneomorphae</taxon>
        <taxon>Entelegynae</taxon>
        <taxon>Araneoidea</taxon>
        <taxon>Araneidae</taxon>
        <taxon>Araneus</taxon>
    </lineage>
</organism>
<dbReference type="AlphaFoldDB" id="A0A4Y2EQS3"/>
<gene>
    <name evidence="1" type="ORF">AVEN_11750_1</name>
</gene>
<keyword evidence="2" id="KW-1185">Reference proteome</keyword>
<evidence type="ECO:0000313" key="1">
    <source>
        <dbReference type="EMBL" id="GBM31580.1"/>
    </source>
</evidence>
<dbReference type="Proteomes" id="UP000499080">
    <property type="component" value="Unassembled WGS sequence"/>
</dbReference>
<dbReference type="EMBL" id="BGPR01000687">
    <property type="protein sequence ID" value="GBM31580.1"/>
    <property type="molecule type" value="Genomic_DNA"/>
</dbReference>
<name>A0A4Y2EQS3_ARAVE</name>
<reference evidence="1 2" key="1">
    <citation type="journal article" date="2019" name="Sci. Rep.">
        <title>Orb-weaving spider Araneus ventricosus genome elucidates the spidroin gene catalogue.</title>
        <authorList>
            <person name="Kono N."/>
            <person name="Nakamura H."/>
            <person name="Ohtoshi R."/>
            <person name="Moran D.A.P."/>
            <person name="Shinohara A."/>
            <person name="Yoshida Y."/>
            <person name="Fujiwara M."/>
            <person name="Mori M."/>
            <person name="Tomita M."/>
            <person name="Arakawa K."/>
        </authorList>
    </citation>
    <scope>NUCLEOTIDE SEQUENCE [LARGE SCALE GENOMIC DNA]</scope>
</reference>
<sequence>MGHDIRLNPVSIRLPLSISDLLTTARPTIGQRQWLISVTNGICDSDLRISQRHGYLFRKEALQAFLEYPGTFDVLLFATFDAKSSDFNVSVSFLYIKCQPPILPMKWHTPIFRRRENRFSRSEENGRDQNSYVPQLQCQGHNKRSFADTCITQRVTNAIVLDKPLVIEADAI</sequence>
<comment type="caution">
    <text evidence="1">The sequence shown here is derived from an EMBL/GenBank/DDBJ whole genome shotgun (WGS) entry which is preliminary data.</text>
</comment>
<evidence type="ECO:0000313" key="2">
    <source>
        <dbReference type="Proteomes" id="UP000499080"/>
    </source>
</evidence>
<proteinExistence type="predicted"/>